<accession>A0AAP2CHU2</accession>
<evidence type="ECO:0000256" key="3">
    <source>
        <dbReference type="ARBA" id="ARBA00023157"/>
    </source>
</evidence>
<dbReference type="Proteomes" id="UP001319104">
    <property type="component" value="Unassembled WGS sequence"/>
</dbReference>
<gene>
    <name evidence="6" type="ORF">KI659_07740</name>
</gene>
<protein>
    <submittedName>
        <fullName evidence="6">TlpA family protein disulfide reductase</fullName>
    </submittedName>
</protein>
<organism evidence="6 7">
    <name type="scientific">Litoribacter ruber</name>
    <dbReference type="NCBI Taxonomy" id="702568"/>
    <lineage>
        <taxon>Bacteria</taxon>
        <taxon>Pseudomonadati</taxon>
        <taxon>Bacteroidota</taxon>
        <taxon>Cytophagia</taxon>
        <taxon>Cytophagales</taxon>
        <taxon>Cyclobacteriaceae</taxon>
        <taxon>Litoribacter</taxon>
    </lineage>
</organism>
<dbReference type="EMBL" id="JAHCMY010000003">
    <property type="protein sequence ID" value="MBS9523904.1"/>
    <property type="molecule type" value="Genomic_DNA"/>
</dbReference>
<dbReference type="PANTHER" id="PTHR42852">
    <property type="entry name" value="THIOL:DISULFIDE INTERCHANGE PROTEIN DSBE"/>
    <property type="match status" value="1"/>
</dbReference>
<keyword evidence="3" id="KW-1015">Disulfide bond</keyword>
<evidence type="ECO:0000256" key="1">
    <source>
        <dbReference type="ARBA" id="ARBA00004196"/>
    </source>
</evidence>
<feature type="domain" description="Thioredoxin" evidence="5">
    <location>
        <begin position="305"/>
        <end position="445"/>
    </location>
</feature>
<keyword evidence="4" id="KW-0676">Redox-active center</keyword>
<dbReference type="RefSeq" id="WP_213944778.1">
    <property type="nucleotide sequence ID" value="NZ_JAHCMY010000003.1"/>
</dbReference>
<evidence type="ECO:0000256" key="4">
    <source>
        <dbReference type="ARBA" id="ARBA00023284"/>
    </source>
</evidence>
<keyword evidence="7" id="KW-1185">Reference proteome</keyword>
<dbReference type="GO" id="GO:0030313">
    <property type="term" value="C:cell envelope"/>
    <property type="evidence" value="ECO:0007669"/>
    <property type="project" value="UniProtKB-SubCell"/>
</dbReference>
<evidence type="ECO:0000256" key="2">
    <source>
        <dbReference type="ARBA" id="ARBA00022748"/>
    </source>
</evidence>
<dbReference type="SUPFAM" id="SSF52833">
    <property type="entry name" value="Thioredoxin-like"/>
    <property type="match status" value="1"/>
</dbReference>
<dbReference type="InterPro" id="IPR050553">
    <property type="entry name" value="Thioredoxin_ResA/DsbE_sf"/>
</dbReference>
<dbReference type="PANTHER" id="PTHR42852:SF6">
    <property type="entry name" value="THIOL:DISULFIDE INTERCHANGE PROTEIN DSBE"/>
    <property type="match status" value="1"/>
</dbReference>
<comment type="caution">
    <text evidence="6">The sequence shown here is derived from an EMBL/GenBank/DDBJ whole genome shotgun (WGS) entry which is preliminary data.</text>
</comment>
<dbReference type="AlphaFoldDB" id="A0AAP2CHU2"/>
<dbReference type="GO" id="GO:0016491">
    <property type="term" value="F:oxidoreductase activity"/>
    <property type="evidence" value="ECO:0007669"/>
    <property type="project" value="InterPro"/>
</dbReference>
<dbReference type="InterPro" id="IPR013740">
    <property type="entry name" value="Redoxin"/>
</dbReference>
<dbReference type="InterPro" id="IPR036249">
    <property type="entry name" value="Thioredoxin-like_sf"/>
</dbReference>
<comment type="subcellular location">
    <subcellularLocation>
        <location evidence="1">Cell envelope</location>
    </subcellularLocation>
</comment>
<dbReference type="Pfam" id="PF08534">
    <property type="entry name" value="Redoxin"/>
    <property type="match status" value="1"/>
</dbReference>
<evidence type="ECO:0000259" key="5">
    <source>
        <dbReference type="PROSITE" id="PS51352"/>
    </source>
</evidence>
<dbReference type="GO" id="GO:0017004">
    <property type="term" value="P:cytochrome complex assembly"/>
    <property type="evidence" value="ECO:0007669"/>
    <property type="project" value="UniProtKB-KW"/>
</dbReference>
<proteinExistence type="predicted"/>
<sequence>MFDLDGKSFLTIVNESSTPLKVSFEKWSTIPSLEFEKVDTVIARSSSIDLNMDNKATDYIYLSLNGKKYDFFLVPHAVDTILYSGDDLEFSGDFAAVNRFLLQKSNDGLGFWDETRKRAEANHLSEGFHGVIETNDSITAVLKDYLYSYKGNLPKWFVSRETNRLDYKNEGSKLNSFAYRRTMLKKSDTIPAGYHEKILSTISLENEEFIGEQEYMRFLHEYLNFLDHDNPEGKFVKGEIPLSIYRAKKVEANLSGKVKDAFLANQITQIIKVARDEYDVSVLKNFQDEDFKSYVENYYAKGNILPPGSDMPYFFLSDLEGKEVEPTDFRGNVLLINFWADWCGPCIVEFPYENKLVEKYQDSPVKIINIAIESKDEKWRLLIEKHGLTTINLFANEVWTNKIKKDYKIAGVPHSVVVDYQGRIVQNNSPTARMGVEKIIDQLLEKMEVEDTNINSAVN</sequence>
<dbReference type="CDD" id="cd02966">
    <property type="entry name" value="TlpA_like_family"/>
    <property type="match status" value="1"/>
</dbReference>
<dbReference type="PROSITE" id="PS51352">
    <property type="entry name" value="THIOREDOXIN_2"/>
    <property type="match status" value="1"/>
</dbReference>
<keyword evidence="2" id="KW-0201">Cytochrome c-type biogenesis</keyword>
<dbReference type="Gene3D" id="3.40.30.10">
    <property type="entry name" value="Glutaredoxin"/>
    <property type="match status" value="1"/>
</dbReference>
<evidence type="ECO:0000313" key="7">
    <source>
        <dbReference type="Proteomes" id="UP001319104"/>
    </source>
</evidence>
<dbReference type="InterPro" id="IPR013766">
    <property type="entry name" value="Thioredoxin_domain"/>
</dbReference>
<name>A0AAP2CHU2_9BACT</name>
<reference evidence="6 7" key="1">
    <citation type="submission" date="2021-05" db="EMBL/GenBank/DDBJ databases">
        <authorList>
            <person name="Zhang Z.D."/>
            <person name="Osman G."/>
        </authorList>
    </citation>
    <scope>NUCLEOTIDE SEQUENCE [LARGE SCALE GENOMIC DNA]</scope>
    <source>
        <strain evidence="6 7">KCTC 32217</strain>
    </source>
</reference>
<evidence type="ECO:0000313" key="6">
    <source>
        <dbReference type="EMBL" id="MBS9523904.1"/>
    </source>
</evidence>